<proteinExistence type="predicted"/>
<dbReference type="OrthoDB" id="955331at2"/>
<dbReference type="RefSeq" id="WP_139013999.1">
    <property type="nucleotide sequence ID" value="NZ_VBSN01000066.1"/>
</dbReference>
<name>A0A5M8QKU4_9BACT</name>
<organism evidence="1 2">
    <name type="scientific">Dyadobacter flavalbus</name>
    <dbReference type="NCBI Taxonomy" id="2579942"/>
    <lineage>
        <taxon>Bacteria</taxon>
        <taxon>Pseudomonadati</taxon>
        <taxon>Bacteroidota</taxon>
        <taxon>Cytophagia</taxon>
        <taxon>Cytophagales</taxon>
        <taxon>Spirosomataceae</taxon>
        <taxon>Dyadobacter</taxon>
    </lineage>
</organism>
<comment type="caution">
    <text evidence="1">The sequence shown here is derived from an EMBL/GenBank/DDBJ whole genome shotgun (WGS) entry which is preliminary data.</text>
</comment>
<dbReference type="AlphaFoldDB" id="A0A5M8QKU4"/>
<protein>
    <submittedName>
        <fullName evidence="1">Uncharacterized protein</fullName>
    </submittedName>
</protein>
<gene>
    <name evidence="1" type="ORF">FEM33_21295</name>
</gene>
<accession>A0A5M8QKU4</accession>
<evidence type="ECO:0000313" key="1">
    <source>
        <dbReference type="EMBL" id="KAA6436679.1"/>
    </source>
</evidence>
<dbReference type="EMBL" id="VBSN01000066">
    <property type="protein sequence ID" value="KAA6436679.1"/>
    <property type="molecule type" value="Genomic_DNA"/>
</dbReference>
<evidence type="ECO:0000313" key="2">
    <source>
        <dbReference type="Proteomes" id="UP000323994"/>
    </source>
</evidence>
<sequence length="166" mass="19004">MIRISTLPLIESIEQFYNAKQILLVDVLFVGDTPRNMREYIKNNHGGFIYDKKTYIPITLTGDPESLIANIGKPIIFKFDKGFENNYHFNGNLKEAIWHKKLYDMSAYAHDTSIAFEREESFIIERYLSGAKEFTEPETETSLLALPAKPATIGLKAMKGLKPVRK</sequence>
<keyword evidence="2" id="KW-1185">Reference proteome</keyword>
<dbReference type="Proteomes" id="UP000323994">
    <property type="component" value="Unassembled WGS sequence"/>
</dbReference>
<reference evidence="1 2" key="1">
    <citation type="submission" date="2019-05" db="EMBL/GenBank/DDBJ databases">
        <authorList>
            <person name="Qu J.-H."/>
        </authorList>
    </citation>
    <scope>NUCLEOTIDE SEQUENCE [LARGE SCALE GENOMIC DNA]</scope>
    <source>
        <strain evidence="1 2">NS28</strain>
    </source>
</reference>